<evidence type="ECO:0000313" key="2">
    <source>
        <dbReference type="Proteomes" id="UP000032233"/>
    </source>
</evidence>
<dbReference type="PATRIC" id="fig|1429043.3.peg.5517"/>
<organism evidence="1 2">
    <name type="scientific">Dethiosulfatarculus sandiegensis</name>
    <dbReference type="NCBI Taxonomy" id="1429043"/>
    <lineage>
        <taxon>Bacteria</taxon>
        <taxon>Pseudomonadati</taxon>
        <taxon>Thermodesulfobacteriota</taxon>
        <taxon>Desulfarculia</taxon>
        <taxon>Desulfarculales</taxon>
        <taxon>Desulfarculaceae</taxon>
        <taxon>Dethiosulfatarculus</taxon>
    </lineage>
</organism>
<dbReference type="InterPro" id="IPR024208">
    <property type="entry name" value="DUF3842"/>
</dbReference>
<accession>A0A0D2HKJ1</accession>
<dbReference type="InParanoid" id="A0A0D2HKJ1"/>
<gene>
    <name evidence="1" type="ORF">X474_26075</name>
</gene>
<proteinExistence type="predicted"/>
<dbReference type="EMBL" id="AZAC01000067">
    <property type="protein sequence ID" value="KIX11163.1"/>
    <property type="molecule type" value="Genomic_DNA"/>
</dbReference>
<keyword evidence="2" id="KW-1185">Reference proteome</keyword>
<protein>
    <recommendedName>
        <fullName evidence="3">DUF3842 family protein</fullName>
    </recommendedName>
</protein>
<dbReference type="AlphaFoldDB" id="A0A0D2HKJ1"/>
<evidence type="ECO:0008006" key="3">
    <source>
        <dbReference type="Google" id="ProtNLM"/>
    </source>
</evidence>
<dbReference type="STRING" id="1429043.X474_26075"/>
<name>A0A0D2HKJ1_9BACT</name>
<dbReference type="OrthoDB" id="9797117at2"/>
<reference evidence="1 2" key="1">
    <citation type="submission" date="2013-11" db="EMBL/GenBank/DDBJ databases">
        <title>Metagenomic analysis of a methanogenic consortium involved in long chain n-alkane degradation.</title>
        <authorList>
            <person name="Davidova I.A."/>
            <person name="Callaghan A.V."/>
            <person name="Wawrik B."/>
            <person name="Pruitt S."/>
            <person name="Marks C."/>
            <person name="Duncan K.E."/>
            <person name="Suflita J.M."/>
        </authorList>
    </citation>
    <scope>NUCLEOTIDE SEQUENCE [LARGE SCALE GENOMIC DNA]</scope>
    <source>
        <strain evidence="1 2">SPR</strain>
    </source>
</reference>
<comment type="caution">
    <text evidence="1">The sequence shown here is derived from an EMBL/GenBank/DDBJ whole genome shotgun (WGS) entry which is preliminary data.</text>
</comment>
<dbReference type="Pfam" id="PF12953">
    <property type="entry name" value="DUF3842"/>
    <property type="match status" value="1"/>
</dbReference>
<dbReference type="RefSeq" id="WP_044352429.1">
    <property type="nucleotide sequence ID" value="NZ_AZAC01000067.1"/>
</dbReference>
<sequence>MRVCVIDGQGGGIGNIIIRRLKEDYGENMEVWALGTNAIATAQMMKAGANRGATGENALIVSTQKADVVIGPISIVLANSMMGEVSPAMASAVAQCEARKFLLPLTLENVDIVAVKRDPLPHLVDELVKERLKEFIENV</sequence>
<dbReference type="Proteomes" id="UP000032233">
    <property type="component" value="Unassembled WGS sequence"/>
</dbReference>
<evidence type="ECO:0000313" key="1">
    <source>
        <dbReference type="EMBL" id="KIX11163.1"/>
    </source>
</evidence>